<dbReference type="AlphaFoldDB" id="A0A1H0B6P7"/>
<dbReference type="RefSeq" id="WP_175526510.1">
    <property type="nucleotide sequence ID" value="NZ_FNIA01000034.1"/>
</dbReference>
<accession>A0A1H0B6P7</accession>
<name>A0A1H0B6P7_9EURY</name>
<protein>
    <recommendedName>
        <fullName evidence="3">Small CPxCG-related zinc finger protein</fullName>
    </recommendedName>
</protein>
<organism evidence="1 2">
    <name type="scientific">Haloarchaeobius iranensis</name>
    <dbReference type="NCBI Taxonomy" id="996166"/>
    <lineage>
        <taxon>Archaea</taxon>
        <taxon>Methanobacteriati</taxon>
        <taxon>Methanobacteriota</taxon>
        <taxon>Stenosarchaea group</taxon>
        <taxon>Halobacteria</taxon>
        <taxon>Halobacteriales</taxon>
        <taxon>Halorubellaceae</taxon>
        <taxon>Haloarchaeobius</taxon>
    </lineage>
</organism>
<evidence type="ECO:0000313" key="2">
    <source>
        <dbReference type="Proteomes" id="UP000199370"/>
    </source>
</evidence>
<dbReference type="SUPFAM" id="SSF57783">
    <property type="entry name" value="Zinc beta-ribbon"/>
    <property type="match status" value="1"/>
</dbReference>
<dbReference type="Proteomes" id="UP000199370">
    <property type="component" value="Unassembled WGS sequence"/>
</dbReference>
<proteinExistence type="predicted"/>
<dbReference type="STRING" id="996166.SAMN05192554_13417"/>
<dbReference type="OrthoDB" id="275190at2157"/>
<sequence>MPLARRVDATCPNCTDDSDVWMFEKDEPTLVKEHYTCKSCGSEWTERRQK</sequence>
<keyword evidence="2" id="KW-1185">Reference proteome</keyword>
<evidence type="ECO:0008006" key="3">
    <source>
        <dbReference type="Google" id="ProtNLM"/>
    </source>
</evidence>
<dbReference type="EMBL" id="FNIA01000034">
    <property type="protein sequence ID" value="SDN41299.1"/>
    <property type="molecule type" value="Genomic_DNA"/>
</dbReference>
<gene>
    <name evidence="1" type="ORF">SAMN05192554_13417</name>
</gene>
<evidence type="ECO:0000313" key="1">
    <source>
        <dbReference type="EMBL" id="SDN41299.1"/>
    </source>
</evidence>
<reference evidence="1 2" key="1">
    <citation type="submission" date="2016-10" db="EMBL/GenBank/DDBJ databases">
        <authorList>
            <person name="de Groot N.N."/>
        </authorList>
    </citation>
    <scope>NUCLEOTIDE SEQUENCE [LARGE SCALE GENOMIC DNA]</scope>
    <source>
        <strain evidence="2">EB21,IBRC-M 10013,KCTC 4048</strain>
    </source>
</reference>